<sequence length="1872" mass="215888">MEHKPLPEEGIVTSFSNVVRSGNTAKQQRTFDEENHQKNHQKEIEALFNRLQDRRQQKFSPADFLQIGPPLKQITDTPEKDVAQAFLQRLMALDYRARYIPVQPNSSEVNSQSLSVSETVSTDDDDIYALFRSNVDSNQSKQNLVHPMDVQMVVFHCSDNFLKQNMITKLSQCQYALPLLVPDLGAAEIECPLWTFRQIKKTWKKTEIKDNSKTVTIKSLPICKAETSVVSFFRLGSLSQSKSQLMNTLINDRHSTFFHRNCQRNTKSRHLMDGVVEIAWYCPAGKDNDSFSDCIAFCNLHGDSLLMEKQREILTEISSVLVVLVPAVEKGQENSKVVSTLFGSPNPLIVLTADNDCCAVEMKPQKYKVGLKDRSQSDISEELKGIIRKILSGSNKSFKLELMSKIPGVRVDEDDTVCQNGKSAAMNIVKLIQDMDVCSIKDTFLPCQGQLWHEWCRTKKETFCLRGNIEEEKSQKDQQLMQIRQKQCAASCSELMKSFTDSLMRLEQKDKEYVLKWTQILIDELSSKDLSAILKIYEEKWSEVLDLKKHDESDQLKSKQAELEEISKNLQAANFGLEHIFREMAQIYEAHQSLKKQTDCTHTDWDKYPELAADLMISGHPMELMDGDAVHLPLTWISGLLQEVIKKLGDQRVFVLSVLGVQSSGKSTMLNAMFGLQFAVSAGRCTKGAYMQLVKLSEEIKKEFKFDYVLVVDTEGLRALELEGSNTLHHDNQLATFVVGLGNMTLINIFGENPAEMQDLLQIVVQAVMRMKKVQLSPSCVFVHQNVTDVTAVEKNMDGKRRLQEKLDKMAQLAAKEEGCEAECFSDVIAFDVQKDVKYFAQLWEGSPPMAPPNPGYSESVQELKSIILSRASESDGIKLSHFSSKIQDLWNALMNENFVFSFKNTQEISVYRKLEAQYGSWTWTLRSEMLTIENQLHPQIENGQLDNIELSDISKRMSRKYEEIKTEITDYFEKDTDKELLVQWRGRFENKIKDFHQELLTGLKRKLDEVIQQKKACKNLEEKKTDFENQLLQKSKDRAHTLREIQIDEEELQMQFDSAWSHWVEELTSGIKPIEDINLEEDQFNVLQSLGFEWTLCHELKSSEKYKKLPEKGNYSKYINFKMSQKRKTALNYVEEVMKLKSRLLSHEDQEQIRSFIKDVEQKSLEIIQSKPVTTTGYTSTYLHEVAKTVQENVTELESKMKITFKKEFTVDLLLFVFHMTAGWILQSHKQYKDNNDTVNVLNRKKNEYFSIFSSFCRGSSSVMVFGEIICEKLKVSAVEAVCNQTAVDLAGELRKKIEELTHKLRKTKIDEMELKRQFDSVWSDWVEELTSGIKPIEDIHLEKDQFAALQSLGFEWTLCNKLINTEKYKKLPEKSNYSKYIFFKMSQKCKTALNYVEEVMKLKSRLLSHEDQEQIRSFIEDVQQKSLKIIQSKPVTTQGYTSTYLHEVAKTVQENVTELESKMKITFKKEFTVDLLLFVFHMTAGWILKSHKQYKDNNDALTYLNKKKGEYFTIFSSFCKGSSSVMVFGEIICGKLKVSAVEAVCNQTAVDLAGELRSNVPAFNGNRLKLEKHVLKDLAEKEDFNRFITYIRNPREQVENFIREQVKTYISVENKDKAQKILQKNVDDIQKLISQSFFEATEKFKTEKGEINMWMKEFSSLLSCKLTLDTISCQNFTDVNDLDFLRDEIEKGLQIITKEMKELPVDEVMKYRQKPDEILIQQLCNCCWERCPFCAAVCTNTIKDHSPVKHSVPFHRPSGVEGWHTIGTVDLVIDFCTTSVASDRSFYPSRESEKSIPYKQYPTAGGKYASWSITADGSTLKYWKWFVCHFQKELEDYHKLKFQGRGEIPSEWRKYSKEEALESLNEMSSL</sequence>
<name>A0A3P9LXG1_ORYLA</name>
<keyword evidence="6" id="KW-0342">GTP-binding</keyword>
<evidence type="ECO:0000313" key="11">
    <source>
        <dbReference type="Proteomes" id="UP000265180"/>
    </source>
</evidence>
<keyword evidence="8" id="KW-0175">Coiled coil</keyword>
<comment type="subcellular location">
    <subcellularLocation>
        <location evidence="2">Cytoplasm</location>
    </subcellularLocation>
    <subcellularLocation>
        <location evidence="1">Nucleus</location>
    </subcellularLocation>
</comment>
<feature type="domain" description="VLIG-type G" evidence="9">
    <location>
        <begin position="650"/>
        <end position="891"/>
    </location>
</feature>
<dbReference type="InterPro" id="IPR027417">
    <property type="entry name" value="P-loop_NTPase"/>
</dbReference>
<reference evidence="10 11" key="2">
    <citation type="submission" date="2017-04" db="EMBL/GenBank/DDBJ databases">
        <title>CpG methylation of centromeres and impact of large insertions on vertebrate speciation.</title>
        <authorList>
            <person name="Ichikawa K."/>
            <person name="Yoshimura J."/>
            <person name="Morishita S."/>
        </authorList>
    </citation>
    <scope>NUCLEOTIDE SEQUENCE</scope>
    <source>
        <strain evidence="10 11">HNI</strain>
    </source>
</reference>
<dbReference type="Pfam" id="PF25683">
    <property type="entry name" value="URGCP_GTPase"/>
    <property type="match status" value="1"/>
</dbReference>
<evidence type="ECO:0000259" key="9">
    <source>
        <dbReference type="PROSITE" id="PS51717"/>
    </source>
</evidence>
<dbReference type="GO" id="GO:0005737">
    <property type="term" value="C:cytoplasm"/>
    <property type="evidence" value="ECO:0007669"/>
    <property type="project" value="UniProtKB-SubCell"/>
</dbReference>
<dbReference type="Gene3D" id="3.40.50.300">
    <property type="entry name" value="P-loop containing nucleotide triphosphate hydrolases"/>
    <property type="match status" value="1"/>
</dbReference>
<dbReference type="PANTHER" id="PTHR22796:SF6">
    <property type="entry name" value="INTERFERON-INDUCED VERY LARGE GTPASE 1-RELATED"/>
    <property type="match status" value="1"/>
</dbReference>
<comment type="similarity">
    <text evidence="3">Belongs to the TRAFAC class dynamin-like GTPase superfamily. Very large inducible GTPase (VLIG) family.</text>
</comment>
<accession>A0A3P9LXG1</accession>
<dbReference type="GO" id="GO:0005525">
    <property type="term" value="F:GTP binding"/>
    <property type="evidence" value="ECO:0007669"/>
    <property type="project" value="UniProtKB-KW"/>
</dbReference>
<dbReference type="InterPro" id="IPR030383">
    <property type="entry name" value="G_VLIG_dom"/>
</dbReference>
<keyword evidence="4" id="KW-0963">Cytoplasm</keyword>
<dbReference type="Pfam" id="PF25974">
    <property type="entry name" value="URGCP_9th"/>
    <property type="match status" value="1"/>
</dbReference>
<proteinExistence type="inferred from homology"/>
<reference evidence="10" key="4">
    <citation type="submission" date="2025-09" db="UniProtKB">
        <authorList>
            <consortium name="Ensembl"/>
        </authorList>
    </citation>
    <scope>IDENTIFICATION</scope>
    <source>
        <strain evidence="10">HNI</strain>
    </source>
</reference>
<dbReference type="SUPFAM" id="SSF52540">
    <property type="entry name" value="P-loop containing nucleoside triphosphate hydrolases"/>
    <property type="match status" value="1"/>
</dbReference>
<evidence type="ECO:0000256" key="4">
    <source>
        <dbReference type="ARBA" id="ARBA00022490"/>
    </source>
</evidence>
<evidence type="ECO:0000256" key="7">
    <source>
        <dbReference type="ARBA" id="ARBA00023242"/>
    </source>
</evidence>
<evidence type="ECO:0000256" key="6">
    <source>
        <dbReference type="ARBA" id="ARBA00023134"/>
    </source>
</evidence>
<dbReference type="PROSITE" id="PS51717">
    <property type="entry name" value="G_VLIG"/>
    <property type="match status" value="1"/>
</dbReference>
<dbReference type="PANTHER" id="PTHR22796">
    <property type="entry name" value="URG4-RELATED"/>
    <property type="match status" value="1"/>
</dbReference>
<organism evidence="10 11">
    <name type="scientific">Oryzias latipes</name>
    <name type="common">Japanese rice fish</name>
    <name type="synonym">Japanese killifish</name>
    <dbReference type="NCBI Taxonomy" id="8090"/>
    <lineage>
        <taxon>Eukaryota</taxon>
        <taxon>Metazoa</taxon>
        <taxon>Chordata</taxon>
        <taxon>Craniata</taxon>
        <taxon>Vertebrata</taxon>
        <taxon>Euteleostomi</taxon>
        <taxon>Actinopterygii</taxon>
        <taxon>Neopterygii</taxon>
        <taxon>Teleostei</taxon>
        <taxon>Neoteleostei</taxon>
        <taxon>Acanthomorphata</taxon>
        <taxon>Ovalentaria</taxon>
        <taxon>Atherinomorphae</taxon>
        <taxon>Beloniformes</taxon>
        <taxon>Adrianichthyidae</taxon>
        <taxon>Oryziinae</taxon>
        <taxon>Oryzias</taxon>
    </lineage>
</organism>
<reference key="1">
    <citation type="journal article" date="2007" name="Nature">
        <title>The medaka draft genome and insights into vertebrate genome evolution.</title>
        <authorList>
            <person name="Kasahara M."/>
            <person name="Naruse K."/>
            <person name="Sasaki S."/>
            <person name="Nakatani Y."/>
            <person name="Qu W."/>
            <person name="Ahsan B."/>
            <person name="Yamada T."/>
            <person name="Nagayasu Y."/>
            <person name="Doi K."/>
            <person name="Kasai Y."/>
            <person name="Jindo T."/>
            <person name="Kobayashi D."/>
            <person name="Shimada A."/>
            <person name="Toyoda A."/>
            <person name="Kuroki Y."/>
            <person name="Fujiyama A."/>
            <person name="Sasaki T."/>
            <person name="Shimizu A."/>
            <person name="Asakawa S."/>
            <person name="Shimizu N."/>
            <person name="Hashimoto S."/>
            <person name="Yang J."/>
            <person name="Lee Y."/>
            <person name="Matsushima K."/>
            <person name="Sugano S."/>
            <person name="Sakaizumi M."/>
            <person name="Narita T."/>
            <person name="Ohishi K."/>
            <person name="Haga S."/>
            <person name="Ohta F."/>
            <person name="Nomoto H."/>
            <person name="Nogata K."/>
            <person name="Morishita T."/>
            <person name="Endo T."/>
            <person name="Shin-I T."/>
            <person name="Takeda H."/>
            <person name="Morishita S."/>
            <person name="Kohara Y."/>
        </authorList>
    </citation>
    <scope>NUCLEOTIDE SEQUENCE [LARGE SCALE GENOMIC DNA]</scope>
    <source>
        <strain>Hd-rR</strain>
    </source>
</reference>
<protein>
    <submittedName>
        <fullName evidence="10">Si:dkey-217f16.1</fullName>
    </submittedName>
</protein>
<evidence type="ECO:0000256" key="8">
    <source>
        <dbReference type="SAM" id="Coils"/>
    </source>
</evidence>
<feature type="coiled-coil region" evidence="8">
    <location>
        <begin position="1292"/>
        <end position="1319"/>
    </location>
</feature>
<keyword evidence="5" id="KW-0547">Nucleotide-binding</keyword>
<dbReference type="Pfam" id="PF25496">
    <property type="entry name" value="URGCP"/>
    <property type="match status" value="1"/>
</dbReference>
<dbReference type="Ensembl" id="ENSORLT00020004400.1">
    <property type="protein sequence ID" value="ENSORLP00020025452.1"/>
    <property type="gene ID" value="ENSORLG00020007384.1"/>
</dbReference>
<evidence type="ECO:0000256" key="3">
    <source>
        <dbReference type="ARBA" id="ARBA00006828"/>
    </source>
</evidence>
<dbReference type="Proteomes" id="UP000265180">
    <property type="component" value="Chromosome 8"/>
</dbReference>
<keyword evidence="7" id="KW-0539">Nucleus</keyword>
<evidence type="ECO:0000256" key="1">
    <source>
        <dbReference type="ARBA" id="ARBA00004123"/>
    </source>
</evidence>
<dbReference type="InterPro" id="IPR057365">
    <property type="entry name" value="URGCP"/>
</dbReference>
<dbReference type="GO" id="GO:0005634">
    <property type="term" value="C:nucleus"/>
    <property type="evidence" value="ECO:0007669"/>
    <property type="project" value="UniProtKB-SubCell"/>
</dbReference>
<feature type="coiled-coil region" evidence="8">
    <location>
        <begin position="994"/>
        <end position="1038"/>
    </location>
</feature>
<evidence type="ECO:0000256" key="2">
    <source>
        <dbReference type="ARBA" id="ARBA00004496"/>
    </source>
</evidence>
<evidence type="ECO:0000313" key="10">
    <source>
        <dbReference type="Ensembl" id="ENSORLP00020025452.1"/>
    </source>
</evidence>
<evidence type="ECO:0000256" key="5">
    <source>
        <dbReference type="ARBA" id="ARBA00022741"/>
    </source>
</evidence>
<reference evidence="10" key="3">
    <citation type="submission" date="2025-08" db="UniProtKB">
        <authorList>
            <consortium name="Ensembl"/>
        </authorList>
    </citation>
    <scope>IDENTIFICATION</scope>
    <source>
        <strain evidence="10">HNI</strain>
    </source>
</reference>
<dbReference type="InterPro" id="IPR058641">
    <property type="entry name" value="GVIN1_dom"/>
</dbReference>